<organism evidence="3 4">
    <name type="scientific">Phaeodactylibacter xiamenensis</name>
    <dbReference type="NCBI Taxonomy" id="1524460"/>
    <lineage>
        <taxon>Bacteria</taxon>
        <taxon>Pseudomonadati</taxon>
        <taxon>Bacteroidota</taxon>
        <taxon>Saprospiria</taxon>
        <taxon>Saprospirales</taxon>
        <taxon>Haliscomenobacteraceae</taxon>
        <taxon>Phaeodactylibacter</taxon>
    </lineage>
</organism>
<dbReference type="STRING" id="1524460.IX84_00760"/>
<accession>A0A098SCH3</accession>
<dbReference type="EMBL" id="JPOS01000038">
    <property type="protein sequence ID" value="KGE87278.1"/>
    <property type="molecule type" value="Genomic_DNA"/>
</dbReference>
<reference evidence="3 4" key="1">
    <citation type="journal article" date="2014" name="Int. J. Syst. Evol. Microbiol.">
        <title>Phaeodactylibacter xiamenensis gen. nov., sp. nov., a member of the family Saprospiraceae isolated from the marine alga Phaeodactylum tricornutum.</title>
        <authorList>
            <person name="Chen Z.Jr."/>
            <person name="Lei X."/>
            <person name="Lai Q."/>
            <person name="Li Y."/>
            <person name="Zhang B."/>
            <person name="Zhang J."/>
            <person name="Zhang H."/>
            <person name="Yang L."/>
            <person name="Zheng W."/>
            <person name="Tian Y."/>
            <person name="Yu Z."/>
            <person name="Xu H.Jr."/>
            <person name="Zheng T."/>
        </authorList>
    </citation>
    <scope>NUCLEOTIDE SEQUENCE [LARGE SCALE GENOMIC DNA]</scope>
    <source>
        <strain evidence="3 4">KD52</strain>
    </source>
</reference>
<evidence type="ECO:0000313" key="4">
    <source>
        <dbReference type="Proteomes" id="UP000029736"/>
    </source>
</evidence>
<dbReference type="EMBL" id="JPOS01000101">
    <property type="protein sequence ID" value="KGE84873.1"/>
    <property type="molecule type" value="Genomic_DNA"/>
</dbReference>
<protein>
    <submittedName>
        <fullName evidence="3">Uncharacterized protein</fullName>
    </submittedName>
</protein>
<dbReference type="AlphaFoldDB" id="A0A098SCH3"/>
<dbReference type="EMBL" id="JPOS01000002">
    <property type="protein sequence ID" value="KGE89871.1"/>
    <property type="molecule type" value="Genomic_DNA"/>
</dbReference>
<evidence type="ECO:0000313" key="1">
    <source>
        <dbReference type="EMBL" id="KGE84873.1"/>
    </source>
</evidence>
<evidence type="ECO:0000313" key="3">
    <source>
        <dbReference type="EMBL" id="KGE89871.1"/>
    </source>
</evidence>
<dbReference type="Proteomes" id="UP000029736">
    <property type="component" value="Unassembled WGS sequence"/>
</dbReference>
<evidence type="ECO:0000313" key="2">
    <source>
        <dbReference type="EMBL" id="KGE87278.1"/>
    </source>
</evidence>
<proteinExistence type="predicted"/>
<keyword evidence="4" id="KW-1185">Reference proteome</keyword>
<comment type="caution">
    <text evidence="3">The sequence shown here is derived from an EMBL/GenBank/DDBJ whole genome shotgun (WGS) entry which is preliminary data.</text>
</comment>
<reference evidence="3" key="2">
    <citation type="submission" date="2014-07" db="EMBL/GenBank/DDBJ databases">
        <authorList>
            <person name="Chen Z."/>
            <person name="Lei X."/>
            <person name="Zhang J."/>
            <person name="Zhang B."/>
            <person name="Li Y."/>
            <person name="Zhang H."/>
            <person name="Zheng T."/>
        </authorList>
    </citation>
    <scope>NUCLEOTIDE SEQUENCE</scope>
    <source>
        <strain evidence="3">KD52</strain>
    </source>
</reference>
<sequence>MADRKASQLDLSAPKVLVSCEGAKLNQSVSLQGVVKVQVKTIVGGTPMRNYGKVVTSPA</sequence>
<gene>
    <name evidence="3" type="ORF">IX84_00760</name>
    <name evidence="2" type="ORF">IX84_16700</name>
    <name evidence="1" type="ORF">IX84_30895</name>
</gene>
<name>A0A098SCH3_9BACT</name>